<sequence length="516" mass="54143">MSEIKLIEVPKWGLSMEEGTVAEWLVEEGASFSKGDLICEIETSKIANQLEAPFDGVLRRVVAKAGETLPVGAVLAVSAEAAVSDAEIEEFLAGIGADQVPAPAESGRSPGGQPTVAQPDLESSPPAPAAHESVPATGAATGSRPRPGATIVPDALRGRTNGDVFATPHARRLADELSIDLARVTGTGREGRISVADLHDSIRAAGGTVAPQPSPTPSGIPGRSFEDDTAVPATPVARRLAASLGINLHDCRATGSRGRVCEADVREAERRFRLQPEVVPAPEPVAEAEFETIPFTAMRKAIGQRLQESKRSAPHFRLTADLQIDDLLALRTKINATVPAVKLSVNDFVVKACAAALRKVPDVNVQFDEATQSVLRYASADISVAVALPSGLITPIVRGADGKTLAEISGEVQSLVTKAKTGKLTADEFQGGTFTVSNLGMFGVREFDAIINPPQGAILAVGAGQERPVVVDGQVVARTMLTVTLSCDHRVIDGALGATFLRELRRFVESPALMLV</sequence>
<dbReference type="PROSITE" id="PS00189">
    <property type="entry name" value="LIPOYL"/>
    <property type="match status" value="1"/>
</dbReference>
<dbReference type="InterPro" id="IPR011053">
    <property type="entry name" value="Single_hybrid_motif"/>
</dbReference>
<feature type="region of interest" description="Disordered" evidence="7">
    <location>
        <begin position="99"/>
        <end position="162"/>
    </location>
</feature>
<comment type="cofactor">
    <cofactor evidence="1 6">
        <name>(R)-lipoate</name>
        <dbReference type="ChEBI" id="CHEBI:83088"/>
    </cofactor>
</comment>
<dbReference type="InterPro" id="IPR036625">
    <property type="entry name" value="E3-bd_dom_sf"/>
</dbReference>
<dbReference type="SUPFAM" id="SSF51230">
    <property type="entry name" value="Single hybrid motif"/>
    <property type="match status" value="1"/>
</dbReference>
<dbReference type="AlphaFoldDB" id="A0A098BUB3"/>
<feature type="domain" description="Peripheral subunit-binding (PSBD)" evidence="9">
    <location>
        <begin position="232"/>
        <end position="269"/>
    </location>
</feature>
<keyword evidence="5 6" id="KW-0012">Acyltransferase</keyword>
<evidence type="ECO:0000256" key="2">
    <source>
        <dbReference type="ARBA" id="ARBA00007317"/>
    </source>
</evidence>
<dbReference type="SUPFAM" id="SSF47005">
    <property type="entry name" value="Peripheral subunit-binding domain of 2-oxo acid dehydrogenase complex"/>
    <property type="match status" value="2"/>
</dbReference>
<evidence type="ECO:0000313" key="10">
    <source>
        <dbReference type="EMBL" id="CDZ91802.1"/>
    </source>
</evidence>
<dbReference type="RefSeq" id="WP_040275010.1">
    <property type="nucleotide sequence ID" value="NZ_JAJNCM010000016.1"/>
</dbReference>
<evidence type="ECO:0000256" key="6">
    <source>
        <dbReference type="RuleBase" id="RU003423"/>
    </source>
</evidence>
<comment type="similarity">
    <text evidence="2 6">Belongs to the 2-oxoacid dehydrogenase family.</text>
</comment>
<evidence type="ECO:0000256" key="1">
    <source>
        <dbReference type="ARBA" id="ARBA00001938"/>
    </source>
</evidence>
<dbReference type="CDD" id="cd06849">
    <property type="entry name" value="lipoyl_domain"/>
    <property type="match status" value="1"/>
</dbReference>
<proteinExistence type="inferred from homology"/>
<dbReference type="InterPro" id="IPR000089">
    <property type="entry name" value="Biotin_lipoyl"/>
</dbReference>
<dbReference type="PANTHER" id="PTHR23151">
    <property type="entry name" value="DIHYDROLIPOAMIDE ACETYL/SUCCINYL-TRANSFERASE-RELATED"/>
    <property type="match status" value="1"/>
</dbReference>
<evidence type="ECO:0000256" key="5">
    <source>
        <dbReference type="ARBA" id="ARBA00023315"/>
    </source>
</evidence>
<dbReference type="PROSITE" id="PS51826">
    <property type="entry name" value="PSBD"/>
    <property type="match status" value="2"/>
</dbReference>
<accession>A0A098BUB3</accession>
<dbReference type="Gene3D" id="2.40.50.100">
    <property type="match status" value="1"/>
</dbReference>
<dbReference type="Gene3D" id="3.30.559.10">
    <property type="entry name" value="Chloramphenicol acetyltransferase-like domain"/>
    <property type="match status" value="1"/>
</dbReference>
<dbReference type="EC" id="2.3.1.-" evidence="6"/>
<dbReference type="Pfam" id="PF00364">
    <property type="entry name" value="Biotin_lipoyl"/>
    <property type="match status" value="1"/>
</dbReference>
<organism evidence="10 11">
    <name type="scientific">Rhodococcus ruber</name>
    <dbReference type="NCBI Taxonomy" id="1830"/>
    <lineage>
        <taxon>Bacteria</taxon>
        <taxon>Bacillati</taxon>
        <taxon>Actinomycetota</taxon>
        <taxon>Actinomycetes</taxon>
        <taxon>Mycobacteriales</taxon>
        <taxon>Nocardiaceae</taxon>
        <taxon>Rhodococcus</taxon>
    </lineage>
</organism>
<dbReference type="Pfam" id="PF02817">
    <property type="entry name" value="E3_binding"/>
    <property type="match status" value="2"/>
</dbReference>
<dbReference type="InterPro" id="IPR003016">
    <property type="entry name" value="2-oxoA_DH_lipoyl-BS"/>
</dbReference>
<dbReference type="FunFam" id="3.30.559.10:FF:000007">
    <property type="entry name" value="Dihydrolipoamide acetyltransferase component of pyruvate dehydrogenase complex"/>
    <property type="match status" value="1"/>
</dbReference>
<evidence type="ECO:0000256" key="7">
    <source>
        <dbReference type="SAM" id="MobiDB-lite"/>
    </source>
</evidence>
<feature type="region of interest" description="Disordered" evidence="7">
    <location>
        <begin position="205"/>
        <end position="224"/>
    </location>
</feature>
<dbReference type="Proteomes" id="UP000042997">
    <property type="component" value="Unassembled WGS sequence"/>
</dbReference>
<dbReference type="eggNOG" id="COG0508">
    <property type="taxonomic scope" value="Bacteria"/>
</dbReference>
<evidence type="ECO:0000259" key="8">
    <source>
        <dbReference type="PROSITE" id="PS50968"/>
    </source>
</evidence>
<evidence type="ECO:0000256" key="4">
    <source>
        <dbReference type="ARBA" id="ARBA00022823"/>
    </source>
</evidence>
<dbReference type="GO" id="GO:0045254">
    <property type="term" value="C:pyruvate dehydrogenase complex"/>
    <property type="evidence" value="ECO:0007669"/>
    <property type="project" value="InterPro"/>
</dbReference>
<keyword evidence="4 6" id="KW-0450">Lipoyl</keyword>
<dbReference type="OrthoDB" id="9805770at2"/>
<dbReference type="PANTHER" id="PTHR23151:SF90">
    <property type="entry name" value="DIHYDROLIPOYLLYSINE-RESIDUE ACETYLTRANSFERASE COMPONENT OF PYRUVATE DEHYDROGENASE COMPLEX, MITOCHONDRIAL-RELATED"/>
    <property type="match status" value="1"/>
</dbReference>
<keyword evidence="3 6" id="KW-0808">Transferase</keyword>
<dbReference type="EMBL" id="CCSD01000102">
    <property type="protein sequence ID" value="CDZ91802.1"/>
    <property type="molecule type" value="Genomic_DNA"/>
</dbReference>
<dbReference type="SUPFAM" id="SSF52777">
    <property type="entry name" value="CoA-dependent acyltransferases"/>
    <property type="match status" value="1"/>
</dbReference>
<dbReference type="Gene3D" id="4.10.320.10">
    <property type="entry name" value="E3-binding domain"/>
    <property type="match status" value="2"/>
</dbReference>
<feature type="domain" description="Peripheral subunit-binding (PSBD)" evidence="9">
    <location>
        <begin position="165"/>
        <end position="202"/>
    </location>
</feature>
<dbReference type="Pfam" id="PF00198">
    <property type="entry name" value="2-oxoacid_dh"/>
    <property type="match status" value="1"/>
</dbReference>
<dbReference type="GO" id="GO:0006086">
    <property type="term" value="P:pyruvate decarboxylation to acetyl-CoA"/>
    <property type="evidence" value="ECO:0007669"/>
    <property type="project" value="InterPro"/>
</dbReference>
<name>A0A098BUB3_9NOCA</name>
<dbReference type="PROSITE" id="PS50968">
    <property type="entry name" value="BIOTINYL_LIPOYL"/>
    <property type="match status" value="1"/>
</dbReference>
<gene>
    <name evidence="10" type="primary">acoC</name>
    <name evidence="10" type="ORF">RHRU231_870056</name>
</gene>
<dbReference type="InterPro" id="IPR045257">
    <property type="entry name" value="E2/Pdx1"/>
</dbReference>
<dbReference type="InterPro" id="IPR001078">
    <property type="entry name" value="2-oxoacid_DH_actylTfrase"/>
</dbReference>
<dbReference type="InterPro" id="IPR023213">
    <property type="entry name" value="CAT-like_dom_sf"/>
</dbReference>
<evidence type="ECO:0000256" key="3">
    <source>
        <dbReference type="ARBA" id="ARBA00022679"/>
    </source>
</evidence>
<reference evidence="10 11" key="1">
    <citation type="journal article" date="2014" name="Genome Announc.">
        <title>Draft Genome Sequence of Propane- and Butane-Oxidizing Actinobacterium Rhodococcus ruber IEGM 231.</title>
        <authorList>
            <person name="Ivshina I.B."/>
            <person name="Kuyukina M.S."/>
            <person name="Krivoruchko A.V."/>
            <person name="Barbe V."/>
            <person name="Fischer C."/>
        </authorList>
    </citation>
    <scope>NUCLEOTIDE SEQUENCE [LARGE SCALE GENOMIC DNA]</scope>
</reference>
<feature type="domain" description="Lipoyl-binding" evidence="8">
    <location>
        <begin position="4"/>
        <end position="79"/>
    </location>
</feature>
<evidence type="ECO:0000259" key="9">
    <source>
        <dbReference type="PROSITE" id="PS51826"/>
    </source>
</evidence>
<evidence type="ECO:0000313" key="11">
    <source>
        <dbReference type="Proteomes" id="UP000042997"/>
    </source>
</evidence>
<protein>
    <recommendedName>
        <fullName evidence="6">Dihydrolipoamide acetyltransferase component of pyruvate dehydrogenase complex</fullName>
        <ecNumber evidence="6">2.3.1.-</ecNumber>
    </recommendedName>
</protein>
<dbReference type="GO" id="GO:0016746">
    <property type="term" value="F:acyltransferase activity"/>
    <property type="evidence" value="ECO:0007669"/>
    <property type="project" value="UniProtKB-KW"/>
</dbReference>
<dbReference type="InterPro" id="IPR004167">
    <property type="entry name" value="PSBD"/>
</dbReference>